<dbReference type="OrthoDB" id="400255at2"/>
<name>A0A4R0XIJ7_9MOLU</name>
<dbReference type="RefSeq" id="WP_131613882.1">
    <property type="nucleotide sequence ID" value="NZ_PSZP01000050.1"/>
</dbReference>
<evidence type="ECO:0000313" key="2">
    <source>
        <dbReference type="EMBL" id="TCG10403.1"/>
    </source>
</evidence>
<evidence type="ECO:0000313" key="3">
    <source>
        <dbReference type="Proteomes" id="UP000291072"/>
    </source>
</evidence>
<evidence type="ECO:0008006" key="4">
    <source>
        <dbReference type="Google" id="ProtNLM"/>
    </source>
</evidence>
<comment type="caution">
    <text evidence="2">The sequence shown here is derived from an EMBL/GenBank/DDBJ whole genome shotgun (WGS) entry which is preliminary data.</text>
</comment>
<dbReference type="EMBL" id="PSZP01000050">
    <property type="protein sequence ID" value="TCG10403.1"/>
    <property type="molecule type" value="Genomic_DNA"/>
</dbReference>
<keyword evidence="1" id="KW-0812">Transmembrane</keyword>
<sequence length="115" mass="12771">MSIATSVLVIIAIIATVLLIFAILYAITAFRRMSITYKKVDYLIEDLTYKSEMLNSTVETISKTANYLDAFEVVAKKNVKSAIKLTSRNRDTIYAIAERLKDLATGETEGKKGGK</sequence>
<dbReference type="AlphaFoldDB" id="A0A4R0XIJ7"/>
<reference evidence="2 3" key="1">
    <citation type="submission" date="2018-02" db="EMBL/GenBank/DDBJ databases">
        <title>Mycoplasma marinum and Mycoplasma todarodis sp. nov., moderately halophilic and psychrotolerant mycoplasmas isolated from cephalopods.</title>
        <authorList>
            <person name="Viver T."/>
        </authorList>
    </citation>
    <scope>NUCLEOTIDE SEQUENCE [LARGE SCALE GENOMIC DNA]</scope>
    <source>
        <strain evidence="2 3">5H</strain>
    </source>
</reference>
<accession>A0A4R0XIJ7</accession>
<dbReference type="Proteomes" id="UP000291072">
    <property type="component" value="Unassembled WGS sequence"/>
</dbReference>
<proteinExistence type="predicted"/>
<protein>
    <recommendedName>
        <fullName evidence="4">DUF948 domain-containing protein</fullName>
    </recommendedName>
</protein>
<keyword evidence="1" id="KW-1133">Transmembrane helix</keyword>
<keyword evidence="1" id="KW-0472">Membrane</keyword>
<evidence type="ECO:0000256" key="1">
    <source>
        <dbReference type="SAM" id="Phobius"/>
    </source>
</evidence>
<organism evidence="2 3">
    <name type="scientific">Mycoplasma todarodis</name>
    <dbReference type="NCBI Taxonomy" id="1937191"/>
    <lineage>
        <taxon>Bacteria</taxon>
        <taxon>Bacillati</taxon>
        <taxon>Mycoplasmatota</taxon>
        <taxon>Mollicutes</taxon>
        <taxon>Mycoplasmataceae</taxon>
        <taxon>Mycoplasma</taxon>
    </lineage>
</organism>
<keyword evidence="3" id="KW-1185">Reference proteome</keyword>
<gene>
    <name evidence="2" type="ORF">C4B25_04380</name>
</gene>
<feature type="transmembrane region" description="Helical" evidence="1">
    <location>
        <begin position="6"/>
        <end position="30"/>
    </location>
</feature>